<dbReference type="GO" id="GO:0008955">
    <property type="term" value="F:peptidoglycan glycosyltransferase activity"/>
    <property type="evidence" value="ECO:0007669"/>
    <property type="project" value="UniProtKB-EC"/>
</dbReference>
<feature type="domain" description="Glycosyl transferase family 51" evidence="19">
    <location>
        <begin position="103"/>
        <end position="274"/>
    </location>
</feature>
<evidence type="ECO:0000256" key="16">
    <source>
        <dbReference type="SAM" id="MobiDB-lite"/>
    </source>
</evidence>
<dbReference type="GO" id="GO:0009252">
    <property type="term" value="P:peptidoglycan biosynthetic process"/>
    <property type="evidence" value="ECO:0007669"/>
    <property type="project" value="UniProtKB-KW"/>
</dbReference>
<dbReference type="Gene3D" id="1.10.3810.10">
    <property type="entry name" value="Biosynthetic peptidoglycan transglycosylase-like"/>
    <property type="match status" value="1"/>
</dbReference>
<dbReference type="GO" id="GO:0030288">
    <property type="term" value="C:outer membrane-bounded periplasmic space"/>
    <property type="evidence" value="ECO:0007669"/>
    <property type="project" value="TreeGrafter"/>
</dbReference>
<evidence type="ECO:0000256" key="12">
    <source>
        <dbReference type="ARBA" id="ARBA00023268"/>
    </source>
</evidence>
<feature type="compositionally biased region" description="Basic and acidic residues" evidence="16">
    <location>
        <begin position="787"/>
        <end position="809"/>
    </location>
</feature>
<dbReference type="InterPro" id="IPR023346">
    <property type="entry name" value="Lysozyme-like_dom_sf"/>
</dbReference>
<dbReference type="Pfam" id="PF00905">
    <property type="entry name" value="Transpeptidase"/>
    <property type="match status" value="1"/>
</dbReference>
<dbReference type="GO" id="GO:0008658">
    <property type="term" value="F:penicillin binding"/>
    <property type="evidence" value="ECO:0007669"/>
    <property type="project" value="InterPro"/>
</dbReference>
<evidence type="ECO:0000256" key="13">
    <source>
        <dbReference type="ARBA" id="ARBA00023316"/>
    </source>
</evidence>
<keyword evidence="7" id="KW-0378">Hydrolase</keyword>
<protein>
    <submittedName>
        <fullName evidence="20">Uncharacterized protein</fullName>
    </submittedName>
</protein>
<evidence type="ECO:0000256" key="10">
    <source>
        <dbReference type="ARBA" id="ARBA00022989"/>
    </source>
</evidence>
<dbReference type="OrthoDB" id="9766909at2"/>
<comment type="caution">
    <text evidence="20">The sequence shown here is derived from an EMBL/GenBank/DDBJ whole genome shotgun (WGS) entry which is preliminary data.</text>
</comment>
<evidence type="ECO:0000256" key="8">
    <source>
        <dbReference type="ARBA" id="ARBA00022960"/>
    </source>
</evidence>
<dbReference type="GO" id="GO:0006508">
    <property type="term" value="P:proteolysis"/>
    <property type="evidence" value="ECO:0007669"/>
    <property type="project" value="UniProtKB-KW"/>
</dbReference>
<keyword evidence="10 17" id="KW-1133">Transmembrane helix</keyword>
<dbReference type="SUPFAM" id="SSF53955">
    <property type="entry name" value="Lysozyme-like"/>
    <property type="match status" value="1"/>
</dbReference>
<evidence type="ECO:0000313" key="20">
    <source>
        <dbReference type="EMBL" id="RST94916.1"/>
    </source>
</evidence>
<feature type="transmembrane region" description="Helical" evidence="17">
    <location>
        <begin position="46"/>
        <end position="71"/>
    </location>
</feature>
<reference evidence="20 21" key="1">
    <citation type="submission" date="2017-05" db="EMBL/GenBank/DDBJ databases">
        <title>Vagococcus spp. assemblies.</title>
        <authorList>
            <person name="Gulvik C.A."/>
        </authorList>
    </citation>
    <scope>NUCLEOTIDE SEQUENCE [LARGE SCALE GENOMIC DNA]</scope>
    <source>
        <strain evidence="20 21">NCFB 2777</strain>
    </source>
</reference>
<feature type="domain" description="Penicillin-binding protein transpeptidase" evidence="18">
    <location>
        <begin position="412"/>
        <end position="659"/>
    </location>
</feature>
<keyword evidence="3" id="KW-0645">Protease</keyword>
<evidence type="ECO:0000256" key="4">
    <source>
        <dbReference type="ARBA" id="ARBA00022676"/>
    </source>
</evidence>
<dbReference type="PANTHER" id="PTHR32282">
    <property type="entry name" value="BINDING PROTEIN TRANSPEPTIDASE, PUTATIVE-RELATED"/>
    <property type="match status" value="1"/>
</dbReference>
<feature type="region of interest" description="Disordered" evidence="16">
    <location>
        <begin position="771"/>
        <end position="809"/>
    </location>
</feature>
<evidence type="ECO:0000256" key="11">
    <source>
        <dbReference type="ARBA" id="ARBA00023136"/>
    </source>
</evidence>
<keyword evidence="21" id="KW-1185">Reference proteome</keyword>
<dbReference type="GO" id="GO:0071555">
    <property type="term" value="P:cell wall organization"/>
    <property type="evidence" value="ECO:0007669"/>
    <property type="project" value="UniProtKB-KW"/>
</dbReference>
<dbReference type="Gene3D" id="3.40.710.10">
    <property type="entry name" value="DD-peptidase/beta-lactamase superfamily"/>
    <property type="match status" value="1"/>
</dbReference>
<comment type="catalytic activity">
    <reaction evidence="14">
        <text>Preferential cleavage: (Ac)2-L-Lys-D-Ala-|-D-Ala. Also transpeptidation of peptidyl-alanyl moieties that are N-acyl substituents of D-alanine.</text>
        <dbReference type="EC" id="3.4.16.4"/>
    </reaction>
</comment>
<proteinExistence type="predicted"/>
<dbReference type="Gene3D" id="3.40.50.12800">
    <property type="match status" value="1"/>
</dbReference>
<keyword evidence="2" id="KW-0121">Carboxypeptidase</keyword>
<keyword evidence="1" id="KW-1003">Cell membrane</keyword>
<evidence type="ECO:0000256" key="6">
    <source>
        <dbReference type="ARBA" id="ARBA00022692"/>
    </source>
</evidence>
<dbReference type="Pfam" id="PF00912">
    <property type="entry name" value="Transgly"/>
    <property type="match status" value="1"/>
</dbReference>
<keyword evidence="13" id="KW-0961">Cell wall biogenesis/degradation</keyword>
<organism evidence="20 21">
    <name type="scientific">Vagococcus salmoninarum</name>
    <dbReference type="NCBI Taxonomy" id="2739"/>
    <lineage>
        <taxon>Bacteria</taxon>
        <taxon>Bacillati</taxon>
        <taxon>Bacillota</taxon>
        <taxon>Bacilli</taxon>
        <taxon>Lactobacillales</taxon>
        <taxon>Enterococcaceae</taxon>
        <taxon>Vagococcus</taxon>
    </lineage>
</organism>
<keyword evidence="9" id="KW-0573">Peptidoglycan synthesis</keyword>
<name>A0A429ZMM8_9ENTE</name>
<evidence type="ECO:0000256" key="17">
    <source>
        <dbReference type="SAM" id="Phobius"/>
    </source>
</evidence>
<dbReference type="GeneID" id="98568424"/>
<dbReference type="InterPro" id="IPR012338">
    <property type="entry name" value="Beta-lactam/transpept-like"/>
</dbReference>
<keyword evidence="8" id="KW-0133">Cell shape</keyword>
<dbReference type="AlphaFoldDB" id="A0A429ZMM8"/>
<evidence type="ECO:0000256" key="1">
    <source>
        <dbReference type="ARBA" id="ARBA00022475"/>
    </source>
</evidence>
<dbReference type="InterPro" id="IPR001264">
    <property type="entry name" value="Glyco_trans_51"/>
</dbReference>
<dbReference type="Proteomes" id="UP000287239">
    <property type="component" value="Unassembled WGS sequence"/>
</dbReference>
<comment type="catalytic activity">
    <reaction evidence="15">
        <text>[GlcNAc-(1-&gt;4)-Mur2Ac(oyl-L-Ala-gamma-D-Glu-L-Lys-D-Ala-D-Ala)](n)-di-trans,octa-cis-undecaprenyl diphosphate + beta-D-GlcNAc-(1-&gt;4)-Mur2Ac(oyl-L-Ala-gamma-D-Glu-L-Lys-D-Ala-D-Ala)-di-trans,octa-cis-undecaprenyl diphosphate = [GlcNAc-(1-&gt;4)-Mur2Ac(oyl-L-Ala-gamma-D-Glu-L-Lys-D-Ala-D-Ala)](n+1)-di-trans,octa-cis-undecaprenyl diphosphate + di-trans,octa-cis-undecaprenyl diphosphate + H(+)</text>
        <dbReference type="Rhea" id="RHEA:23708"/>
        <dbReference type="Rhea" id="RHEA-COMP:9602"/>
        <dbReference type="Rhea" id="RHEA-COMP:9603"/>
        <dbReference type="ChEBI" id="CHEBI:15378"/>
        <dbReference type="ChEBI" id="CHEBI:58405"/>
        <dbReference type="ChEBI" id="CHEBI:60033"/>
        <dbReference type="ChEBI" id="CHEBI:78435"/>
        <dbReference type="EC" id="2.4.99.28"/>
    </reaction>
</comment>
<dbReference type="InterPro" id="IPR050396">
    <property type="entry name" value="Glycosyltr_51/Transpeptidase"/>
</dbReference>
<evidence type="ECO:0000256" key="14">
    <source>
        <dbReference type="ARBA" id="ARBA00034000"/>
    </source>
</evidence>
<keyword evidence="12" id="KW-0511">Multifunctional enzyme</keyword>
<evidence type="ECO:0000256" key="3">
    <source>
        <dbReference type="ARBA" id="ARBA00022670"/>
    </source>
</evidence>
<accession>A0A429ZMM8</accession>
<evidence type="ECO:0000259" key="19">
    <source>
        <dbReference type="Pfam" id="PF00912"/>
    </source>
</evidence>
<dbReference type="GO" id="GO:0009002">
    <property type="term" value="F:serine-type D-Ala-D-Ala carboxypeptidase activity"/>
    <property type="evidence" value="ECO:0007669"/>
    <property type="project" value="UniProtKB-EC"/>
</dbReference>
<evidence type="ECO:0000259" key="18">
    <source>
        <dbReference type="Pfam" id="PF00905"/>
    </source>
</evidence>
<sequence>MLNKNIKEKVQGAITKARGNFSESEGTTKDKLAFAFNVTFEVMKSLTYFMISLGFLLGMLVAGVGIGYFAYLVSDTAVPDKKELQAKITDVEQISSITYAGGEKIADIKSDLIRTNVSSKNISPLVKQALIATEDEYFNVHKGVVPKAVIRALVSDATGIGGSSGGSTITQQLVKQQVLTSETSYKRKANEIILAFQVEKFFSKDEIITSYLNVSPFGRNNKGQNIAGVQEAAKGIFNTTAAELTLTQAAFIAGLPQSPIDYSPYTNLGELKEDLSHGLKRKDQVLYNLYKEEYISKKEYEEAIAYDLTKDFKKTESASDETNGYLYYYLQNEAVQILMPTYYKEDGLKKADIEENPTLQEKYYKIAERELRRSGYTVQSTIDRSVYSALQETTRNVVPQYVYDDQIQLGSVVMNNQTGRILGFVGGRDYNKNTNNHAFQTRRSPGSTIKPLLAYGPAIDQGLIGSESMLSDFPRKYRSGDDLKNYANSGSGKFVSVREALKQSLNIPVVNLYDEVLERMDPGEYYKKMNIPMTDAELRYESIPLGGTDTGPTVFEQTNAFATLANNGKYAKGYAIEKITDNEGNVIYQHKVAPVDVYSPATASIMTDMMRDVLNSGTGTQAKGTLNNIGSYVVNADWVGKTGTSQSYGDFWFIASTPTITVSSWIGYSKDTTPMSPSMGDTNMTLWAYLANAAYQANSDAFGVGQEFKLDSSVVQTTVSNITGQKKGNMTIDGYTRTDNGKDITSLWAVNPPTTPEFRFGLGGSDGNYKSAWDSMYVKPKPVTPPKPKDKKEDKKEENKDKKDDDKDN</sequence>
<dbReference type="GO" id="GO:0008360">
    <property type="term" value="P:regulation of cell shape"/>
    <property type="evidence" value="ECO:0007669"/>
    <property type="project" value="UniProtKB-KW"/>
</dbReference>
<keyword evidence="6 17" id="KW-0812">Transmembrane</keyword>
<keyword evidence="5" id="KW-0808">Transferase</keyword>
<evidence type="ECO:0000256" key="15">
    <source>
        <dbReference type="ARBA" id="ARBA00049902"/>
    </source>
</evidence>
<evidence type="ECO:0000256" key="2">
    <source>
        <dbReference type="ARBA" id="ARBA00022645"/>
    </source>
</evidence>
<dbReference type="SUPFAM" id="SSF56601">
    <property type="entry name" value="beta-lactamase/transpeptidase-like"/>
    <property type="match status" value="1"/>
</dbReference>
<evidence type="ECO:0000313" key="21">
    <source>
        <dbReference type="Proteomes" id="UP000287239"/>
    </source>
</evidence>
<dbReference type="PANTHER" id="PTHR32282:SF32">
    <property type="entry name" value="PENICILLIN-BINDING PROTEIN 2A"/>
    <property type="match status" value="1"/>
</dbReference>
<dbReference type="InterPro" id="IPR001460">
    <property type="entry name" value="PCN-bd_Tpept"/>
</dbReference>
<keyword evidence="11 17" id="KW-0472">Membrane</keyword>
<evidence type="ECO:0000256" key="9">
    <source>
        <dbReference type="ARBA" id="ARBA00022984"/>
    </source>
</evidence>
<evidence type="ECO:0000256" key="7">
    <source>
        <dbReference type="ARBA" id="ARBA00022801"/>
    </source>
</evidence>
<dbReference type="EMBL" id="NGJU01000012">
    <property type="protein sequence ID" value="RST94916.1"/>
    <property type="molecule type" value="Genomic_DNA"/>
</dbReference>
<dbReference type="RefSeq" id="WP_126780127.1">
    <property type="nucleotide sequence ID" value="NZ_NGJU01000012.1"/>
</dbReference>
<dbReference type="InterPro" id="IPR036950">
    <property type="entry name" value="PBP_transglycosylase"/>
</dbReference>
<keyword evidence="4" id="KW-0328">Glycosyltransferase</keyword>
<gene>
    <name evidence="20" type="ORF">CBF35_08580</name>
</gene>
<evidence type="ECO:0000256" key="5">
    <source>
        <dbReference type="ARBA" id="ARBA00022679"/>
    </source>
</evidence>